<accession>A0ABT0XPB7</accession>
<dbReference type="Proteomes" id="UP001203665">
    <property type="component" value="Unassembled WGS sequence"/>
</dbReference>
<sequence>MDKTGFVSFVGAGPGDAGLITSKALERLKLADVILYDRLVNPLLLEECGPHTLLVYCGKLPDRHLLRQESINDLLIQYALEGKNVVRLKGGDPGVFGRVGEEALALEPYNIAYEIIPGITSGIAAPLYVGVPVTHRNLSTSFAIVTAHNQKGSSTVDWQSLAKGIDTIAFYMGVKSLDEITENLMKYGRNPDEPVKVIQWGTLGKQRTITATLATIAEKSRADHLSNPAITLVGKVAGLGQGQTNWFERQPLFNTHILLARSSAQIGKGAKQLQDLGAEVFEYPRFQVQANEYPDDVNLFEYDQIHFKSEEAVTWFFNWLSEKKIDIRQIKAGIYSDSGAAQHALKRVGIQIGHKSLQTKAKSLILGATKPSECKETDTYVETHQQIPFTQSNHTLKRLYDEQRFEIVVFPNAKSIAGVVNGIKELALTPAELSTKVQIICFGQASEKAAIEAGFTVTYTLSKPSWHTLTDWLLDLKKEVKA</sequence>
<evidence type="ECO:0000256" key="3">
    <source>
        <dbReference type="ARBA" id="ARBA00022679"/>
    </source>
</evidence>
<dbReference type="Gene3D" id="3.40.1010.10">
    <property type="entry name" value="Cobalt-precorrin-4 Transmethylase, Domain 1"/>
    <property type="match status" value="1"/>
</dbReference>
<dbReference type="PROSITE" id="PS00840">
    <property type="entry name" value="SUMT_2"/>
    <property type="match status" value="1"/>
</dbReference>
<dbReference type="InterPro" id="IPR035996">
    <property type="entry name" value="4pyrrol_Methylase_sf"/>
</dbReference>
<evidence type="ECO:0000256" key="4">
    <source>
        <dbReference type="ARBA" id="ARBA00022691"/>
    </source>
</evidence>
<evidence type="ECO:0000256" key="6">
    <source>
        <dbReference type="RuleBase" id="RU003960"/>
    </source>
</evidence>
<organism evidence="8 9">
    <name type="scientific">Alkalicoccobacillus plakortidis</name>
    <dbReference type="NCBI Taxonomy" id="444060"/>
    <lineage>
        <taxon>Bacteria</taxon>
        <taxon>Bacillati</taxon>
        <taxon>Bacillota</taxon>
        <taxon>Bacilli</taxon>
        <taxon>Bacillales</taxon>
        <taxon>Bacillaceae</taxon>
        <taxon>Alkalicoccobacillus</taxon>
    </lineage>
</organism>
<dbReference type="NCBIfam" id="NF004790">
    <property type="entry name" value="PRK06136.1"/>
    <property type="match status" value="1"/>
</dbReference>
<reference evidence="8" key="1">
    <citation type="submission" date="2022-06" db="EMBL/GenBank/DDBJ databases">
        <title>Alkalicoccobacillus porphyridii sp. nov., isolated from a marine red alga, Porphyridium purpureum and reclassification of Shouchella plakortidis and Shouchella gibsonii as Alkalicoccobacillus plakortidis comb. nov. and Alkalicoccobacillus gibsonii comb. nov.</title>
        <authorList>
            <person name="Kim K.H."/>
            <person name="Lee J.K."/>
            <person name="Han D.M."/>
            <person name="Baek J.H."/>
            <person name="Jeon C.O."/>
        </authorList>
    </citation>
    <scope>NUCLEOTIDE SEQUENCE</scope>
    <source>
        <strain evidence="8">DSM 19153</strain>
    </source>
</reference>
<dbReference type="InterPro" id="IPR000878">
    <property type="entry name" value="4pyrrol_Mease"/>
</dbReference>
<dbReference type="Pfam" id="PF00590">
    <property type="entry name" value="TP_methylase"/>
    <property type="match status" value="1"/>
</dbReference>
<gene>
    <name evidence="8" type="primary">cobA</name>
    <name evidence="8" type="ORF">NDM98_21575</name>
</gene>
<evidence type="ECO:0000313" key="9">
    <source>
        <dbReference type="Proteomes" id="UP001203665"/>
    </source>
</evidence>
<dbReference type="SUPFAM" id="SSF69618">
    <property type="entry name" value="HemD-like"/>
    <property type="match status" value="1"/>
</dbReference>
<keyword evidence="2 6" id="KW-0489">Methyltransferase</keyword>
<dbReference type="InterPro" id="IPR003043">
    <property type="entry name" value="Uropor_MeTrfase_CS"/>
</dbReference>
<keyword evidence="5" id="KW-0627">Porphyrin biosynthesis</keyword>
<dbReference type="InterPro" id="IPR050161">
    <property type="entry name" value="Siro_Cobalamin_biosynth"/>
</dbReference>
<dbReference type="CDD" id="cd11642">
    <property type="entry name" value="SUMT"/>
    <property type="match status" value="1"/>
</dbReference>
<proteinExistence type="inferred from homology"/>
<dbReference type="EC" id="2.1.1.107" evidence="1"/>
<dbReference type="RefSeq" id="WP_251611553.1">
    <property type="nucleotide sequence ID" value="NZ_JAMQJY010000006.1"/>
</dbReference>
<dbReference type="Gene3D" id="3.40.50.10090">
    <property type="match status" value="1"/>
</dbReference>
<evidence type="ECO:0000313" key="8">
    <source>
        <dbReference type="EMBL" id="MCM2677750.1"/>
    </source>
</evidence>
<dbReference type="InterPro" id="IPR014776">
    <property type="entry name" value="4pyrrole_Mease_sub2"/>
</dbReference>
<evidence type="ECO:0000256" key="5">
    <source>
        <dbReference type="ARBA" id="ARBA00023244"/>
    </source>
</evidence>
<protein>
    <recommendedName>
        <fullName evidence="1">uroporphyrinogen-III C-methyltransferase</fullName>
        <ecNumber evidence="1">2.1.1.107</ecNumber>
    </recommendedName>
</protein>
<dbReference type="InterPro" id="IPR036108">
    <property type="entry name" value="4pyrrol_syn_uPrphyn_synt_sf"/>
</dbReference>
<keyword evidence="9" id="KW-1185">Reference proteome</keyword>
<dbReference type="NCBIfam" id="TIGR01469">
    <property type="entry name" value="cobA_cysG_Cterm"/>
    <property type="match status" value="1"/>
</dbReference>
<dbReference type="PANTHER" id="PTHR45790:SF3">
    <property type="entry name" value="S-ADENOSYL-L-METHIONINE-DEPENDENT UROPORPHYRINOGEN III METHYLTRANSFERASE, CHLOROPLASTIC"/>
    <property type="match status" value="1"/>
</dbReference>
<dbReference type="Gene3D" id="3.30.950.10">
    <property type="entry name" value="Methyltransferase, Cobalt-precorrin-4 Transmethylase, Domain 2"/>
    <property type="match status" value="1"/>
</dbReference>
<evidence type="ECO:0000259" key="7">
    <source>
        <dbReference type="Pfam" id="PF00590"/>
    </source>
</evidence>
<dbReference type="GO" id="GO:0032259">
    <property type="term" value="P:methylation"/>
    <property type="evidence" value="ECO:0007669"/>
    <property type="project" value="UniProtKB-KW"/>
</dbReference>
<evidence type="ECO:0000256" key="2">
    <source>
        <dbReference type="ARBA" id="ARBA00022603"/>
    </source>
</evidence>
<dbReference type="InterPro" id="IPR014777">
    <property type="entry name" value="4pyrrole_Mease_sub1"/>
</dbReference>
<keyword evidence="4" id="KW-0949">S-adenosyl-L-methionine</keyword>
<name>A0ABT0XPB7_9BACI</name>
<evidence type="ECO:0000256" key="1">
    <source>
        <dbReference type="ARBA" id="ARBA00012162"/>
    </source>
</evidence>
<comment type="similarity">
    <text evidence="6">Belongs to the precorrin methyltransferase family.</text>
</comment>
<dbReference type="EMBL" id="JAMQJY010000006">
    <property type="protein sequence ID" value="MCM2677750.1"/>
    <property type="molecule type" value="Genomic_DNA"/>
</dbReference>
<dbReference type="InterPro" id="IPR006366">
    <property type="entry name" value="CobA/CysG_C"/>
</dbReference>
<comment type="caution">
    <text evidence="8">The sequence shown here is derived from an EMBL/GenBank/DDBJ whole genome shotgun (WGS) entry which is preliminary data.</text>
</comment>
<feature type="domain" description="Tetrapyrrole methylase" evidence="7">
    <location>
        <begin position="7"/>
        <end position="216"/>
    </location>
</feature>
<dbReference type="SUPFAM" id="SSF53790">
    <property type="entry name" value="Tetrapyrrole methylase"/>
    <property type="match status" value="1"/>
</dbReference>
<dbReference type="GO" id="GO:0004851">
    <property type="term" value="F:uroporphyrin-III C-methyltransferase activity"/>
    <property type="evidence" value="ECO:0007669"/>
    <property type="project" value="UniProtKB-EC"/>
</dbReference>
<keyword evidence="3 6" id="KW-0808">Transferase</keyword>
<dbReference type="PANTHER" id="PTHR45790">
    <property type="entry name" value="SIROHEME SYNTHASE-RELATED"/>
    <property type="match status" value="1"/>
</dbReference>